<evidence type="ECO:0000313" key="2">
    <source>
        <dbReference type="EMBL" id="KAJ1127790.1"/>
    </source>
</evidence>
<sequence>MWNGVPKTRTSFSKGLSITCLLLLSPAIRPPINRRSRPSSFSHPRASLFAETARGKHTRRLRGDRLQAAIHHNMDLRPPRRRMSLCAEQEYIMNSSANSIS</sequence>
<organism evidence="2 3">
    <name type="scientific">Pleurodeles waltl</name>
    <name type="common">Iberian ribbed newt</name>
    <dbReference type="NCBI Taxonomy" id="8319"/>
    <lineage>
        <taxon>Eukaryota</taxon>
        <taxon>Metazoa</taxon>
        <taxon>Chordata</taxon>
        <taxon>Craniata</taxon>
        <taxon>Vertebrata</taxon>
        <taxon>Euteleostomi</taxon>
        <taxon>Amphibia</taxon>
        <taxon>Batrachia</taxon>
        <taxon>Caudata</taxon>
        <taxon>Salamandroidea</taxon>
        <taxon>Salamandridae</taxon>
        <taxon>Pleurodelinae</taxon>
        <taxon>Pleurodeles</taxon>
    </lineage>
</organism>
<keyword evidence="3" id="KW-1185">Reference proteome</keyword>
<comment type="caution">
    <text evidence="2">The sequence shown here is derived from an EMBL/GenBank/DDBJ whole genome shotgun (WGS) entry which is preliminary data.</text>
</comment>
<reference evidence="2" key="1">
    <citation type="journal article" date="2022" name="bioRxiv">
        <title>Sequencing and chromosome-scale assembly of the giantPleurodeles waltlgenome.</title>
        <authorList>
            <person name="Brown T."/>
            <person name="Elewa A."/>
            <person name="Iarovenko S."/>
            <person name="Subramanian E."/>
            <person name="Araus A.J."/>
            <person name="Petzold A."/>
            <person name="Susuki M."/>
            <person name="Suzuki K.-i.T."/>
            <person name="Hayashi T."/>
            <person name="Toyoda A."/>
            <person name="Oliveira C."/>
            <person name="Osipova E."/>
            <person name="Leigh N.D."/>
            <person name="Simon A."/>
            <person name="Yun M.H."/>
        </authorList>
    </citation>
    <scope>NUCLEOTIDE SEQUENCE</scope>
    <source>
        <strain evidence="2">20211129_DDA</strain>
        <tissue evidence="2">Liver</tissue>
    </source>
</reference>
<proteinExistence type="predicted"/>
<dbReference type="EMBL" id="JANPWB010000011">
    <property type="protein sequence ID" value="KAJ1127790.1"/>
    <property type="molecule type" value="Genomic_DNA"/>
</dbReference>
<feature type="region of interest" description="Disordered" evidence="1">
    <location>
        <begin position="33"/>
        <end position="59"/>
    </location>
</feature>
<accession>A0AAV7PQN3</accession>
<gene>
    <name evidence="2" type="ORF">NDU88_006183</name>
</gene>
<evidence type="ECO:0008006" key="4">
    <source>
        <dbReference type="Google" id="ProtNLM"/>
    </source>
</evidence>
<dbReference type="Proteomes" id="UP001066276">
    <property type="component" value="Chromosome 7"/>
</dbReference>
<dbReference type="AlphaFoldDB" id="A0AAV7PQN3"/>
<name>A0AAV7PQN3_PLEWA</name>
<evidence type="ECO:0000313" key="3">
    <source>
        <dbReference type="Proteomes" id="UP001066276"/>
    </source>
</evidence>
<feature type="compositionally biased region" description="Low complexity" evidence="1">
    <location>
        <begin position="38"/>
        <end position="47"/>
    </location>
</feature>
<evidence type="ECO:0000256" key="1">
    <source>
        <dbReference type="SAM" id="MobiDB-lite"/>
    </source>
</evidence>
<protein>
    <recommendedName>
        <fullName evidence="4">Secreted protein</fullName>
    </recommendedName>
</protein>